<keyword evidence="1" id="KW-1133">Transmembrane helix</keyword>
<name>A0A0G8C0Y2_9BACI</name>
<reference evidence="2 3" key="1">
    <citation type="journal article" date="2015" name="Genome Announc.">
        <title>Next-Generation Whole-Genome Sequencing of Eight Strains of Bacillus cereus, Isolated from Food.</title>
        <authorList>
            <person name="Krawczyk A.O."/>
            <person name="de Jong A."/>
            <person name="Eijlander R.T."/>
            <person name="Berendsen E.M."/>
            <person name="Holsappel S."/>
            <person name="Wells-Bennik M.H."/>
            <person name="Kuipers O.P."/>
        </authorList>
    </citation>
    <scope>NUCLEOTIDE SEQUENCE [LARGE SCALE GENOMIC DNA]</scope>
    <source>
        <strain evidence="2 3">B4147</strain>
    </source>
</reference>
<dbReference type="EMBL" id="LCYN01000031">
    <property type="protein sequence ID" value="KKZ93380.1"/>
    <property type="molecule type" value="Genomic_DNA"/>
</dbReference>
<protein>
    <submittedName>
        <fullName evidence="2">Uncharacterized protein</fullName>
    </submittedName>
</protein>
<feature type="transmembrane region" description="Helical" evidence="1">
    <location>
        <begin position="38"/>
        <end position="57"/>
    </location>
</feature>
<proteinExistence type="predicted"/>
<keyword evidence="1" id="KW-0812">Transmembrane</keyword>
<evidence type="ECO:0000256" key="1">
    <source>
        <dbReference type="SAM" id="Phobius"/>
    </source>
</evidence>
<dbReference type="InterPro" id="IPR038750">
    <property type="entry name" value="YczE/YyaS-like"/>
</dbReference>
<evidence type="ECO:0000313" key="2">
    <source>
        <dbReference type="EMBL" id="KKZ93380.1"/>
    </source>
</evidence>
<sequence>MGYTPAKLPLMPYVALTYAISVKFNLKFGKAKISSNLITVYMAGTICVIFIQSLGSIKSIY</sequence>
<dbReference type="Pfam" id="PF19700">
    <property type="entry name" value="DUF6198"/>
    <property type="match status" value="1"/>
</dbReference>
<comment type="caution">
    <text evidence="2">The sequence shown here is derived from an EMBL/GenBank/DDBJ whole genome shotgun (WGS) entry which is preliminary data.</text>
</comment>
<accession>A0A0G8C0Y2</accession>
<gene>
    <name evidence="2" type="ORF">B4147_2616</name>
</gene>
<dbReference type="AlphaFoldDB" id="A0A0G8C0Y2"/>
<dbReference type="PATRIC" id="fig|1396.433.peg.5347"/>
<dbReference type="RefSeq" id="WP_046959759.1">
    <property type="nucleotide sequence ID" value="NZ_LCYN01000031.1"/>
</dbReference>
<organism evidence="2 3">
    <name type="scientific">Bacillus wiedmannii</name>
    <dbReference type="NCBI Taxonomy" id="1890302"/>
    <lineage>
        <taxon>Bacteria</taxon>
        <taxon>Bacillati</taxon>
        <taxon>Bacillota</taxon>
        <taxon>Bacilli</taxon>
        <taxon>Bacillales</taxon>
        <taxon>Bacillaceae</taxon>
        <taxon>Bacillus</taxon>
        <taxon>Bacillus cereus group</taxon>
    </lineage>
</organism>
<evidence type="ECO:0000313" key="3">
    <source>
        <dbReference type="Proteomes" id="UP000035350"/>
    </source>
</evidence>
<keyword evidence="1" id="KW-0472">Membrane</keyword>
<dbReference type="Proteomes" id="UP000035350">
    <property type="component" value="Unassembled WGS sequence"/>
</dbReference>
<reference evidence="3" key="2">
    <citation type="submission" date="2015-04" db="EMBL/GenBank/DDBJ databases">
        <title>Draft Genome Sequences of Eight Spore-Forming Food Isolates of Bacillus cereus Genome sequencing.</title>
        <authorList>
            <person name="Krawcyk A.O."/>
            <person name="de Jong A."/>
            <person name="Eijlander R.T."/>
            <person name="Berendsen E.M."/>
            <person name="Holsappel S."/>
            <person name="Wells-Bennik M."/>
            <person name="Kuipers O.P."/>
        </authorList>
    </citation>
    <scope>NUCLEOTIDE SEQUENCE [LARGE SCALE GENOMIC DNA]</scope>
    <source>
        <strain evidence="3">B4147</strain>
    </source>
</reference>